<dbReference type="InterPro" id="IPR010559">
    <property type="entry name" value="Sig_transdc_His_kin_internal"/>
</dbReference>
<dbReference type="AlphaFoldDB" id="F1T9E0"/>
<dbReference type="SUPFAM" id="SSF55874">
    <property type="entry name" value="ATPase domain of HSP90 chaperone/DNA topoisomerase II/histidine kinase"/>
    <property type="match status" value="1"/>
</dbReference>
<feature type="transmembrane region" description="Helical" evidence="5">
    <location>
        <begin position="312"/>
        <end position="331"/>
    </location>
</feature>
<dbReference type="Pfam" id="PF02518">
    <property type="entry name" value="HATPase_c"/>
    <property type="match status" value="1"/>
</dbReference>
<keyword evidence="5" id="KW-0472">Membrane</keyword>
<evidence type="ECO:0000256" key="4">
    <source>
        <dbReference type="ARBA" id="ARBA00022777"/>
    </source>
</evidence>
<reference evidence="7" key="2">
    <citation type="submission" date="2011-01" db="EMBL/GenBank/DDBJ databases">
        <title>The Non-contiguous Finished genome of Clostridium papyrosolvens.</title>
        <authorList>
            <person name="Lucas S."/>
            <person name="Copeland A."/>
            <person name="Lapidus A."/>
            <person name="Cheng J.-F."/>
            <person name="Goodwin L."/>
            <person name="Pitluck S."/>
            <person name="Misra M."/>
            <person name="Chertkov O."/>
            <person name="Detter J.C."/>
            <person name="Han C."/>
            <person name="Tapia R."/>
            <person name="Land M."/>
            <person name="Hauser L."/>
            <person name="Kyrpides N."/>
            <person name="Ivanova N."/>
            <person name="Pagani I."/>
            <person name="Mouttaki H."/>
            <person name="He Z."/>
            <person name="Zhou J."/>
            <person name="Hemme C.L."/>
            <person name="Woyke T."/>
        </authorList>
    </citation>
    <scope>NUCLEOTIDE SEQUENCE [LARGE SCALE GENOMIC DNA]</scope>
    <source>
        <strain evidence="7">DSM 2782</strain>
    </source>
</reference>
<dbReference type="GO" id="GO:0016020">
    <property type="term" value="C:membrane"/>
    <property type="evidence" value="ECO:0007669"/>
    <property type="project" value="UniProtKB-SubCell"/>
</dbReference>
<dbReference type="SMART" id="SM00304">
    <property type="entry name" value="HAMP"/>
    <property type="match status" value="1"/>
</dbReference>
<dbReference type="EMBL" id="ACXX02000002">
    <property type="protein sequence ID" value="EGD49122.1"/>
    <property type="molecule type" value="Genomic_DNA"/>
</dbReference>
<keyword evidence="5" id="KW-1133">Transmembrane helix</keyword>
<evidence type="ECO:0000256" key="3">
    <source>
        <dbReference type="ARBA" id="ARBA00022679"/>
    </source>
</evidence>
<protein>
    <submittedName>
        <fullName evidence="7">Integral membrane sensor signal transduction histidine kinase</fullName>
    </submittedName>
</protein>
<evidence type="ECO:0000313" key="7">
    <source>
        <dbReference type="EMBL" id="EGD49122.1"/>
    </source>
</evidence>
<dbReference type="Gene3D" id="3.30.565.10">
    <property type="entry name" value="Histidine kinase-like ATPase, C-terminal domain"/>
    <property type="match status" value="1"/>
</dbReference>
<dbReference type="OrthoDB" id="9809348at2"/>
<evidence type="ECO:0000256" key="2">
    <source>
        <dbReference type="ARBA" id="ARBA00022553"/>
    </source>
</evidence>
<evidence type="ECO:0000259" key="6">
    <source>
        <dbReference type="PROSITE" id="PS50885"/>
    </source>
</evidence>
<gene>
    <name evidence="7" type="ORF">Cpap_3551</name>
</gene>
<keyword evidence="5" id="KW-0812">Transmembrane</keyword>
<proteinExistence type="predicted"/>
<dbReference type="Gene3D" id="3.30.450.20">
    <property type="entry name" value="PAS domain"/>
    <property type="match status" value="1"/>
</dbReference>
<keyword evidence="8" id="KW-1185">Reference proteome</keyword>
<dbReference type="InterPro" id="IPR050640">
    <property type="entry name" value="Bact_2-comp_sensor_kinase"/>
</dbReference>
<dbReference type="PROSITE" id="PS50885">
    <property type="entry name" value="HAMP"/>
    <property type="match status" value="1"/>
</dbReference>
<evidence type="ECO:0000256" key="5">
    <source>
        <dbReference type="SAM" id="Phobius"/>
    </source>
</evidence>
<dbReference type="Pfam" id="PF00672">
    <property type="entry name" value="HAMP"/>
    <property type="match status" value="1"/>
</dbReference>
<dbReference type="GO" id="GO:0000155">
    <property type="term" value="F:phosphorelay sensor kinase activity"/>
    <property type="evidence" value="ECO:0007669"/>
    <property type="project" value="InterPro"/>
</dbReference>
<accession>F1T9E0</accession>
<dbReference type="InterPro" id="IPR003594">
    <property type="entry name" value="HATPase_dom"/>
</dbReference>
<dbReference type="Gene3D" id="1.10.8.500">
    <property type="entry name" value="HAMP domain in histidine kinase"/>
    <property type="match status" value="1"/>
</dbReference>
<dbReference type="STRING" id="588581.Cpap_3551"/>
<feature type="transmembrane region" description="Helical" evidence="5">
    <location>
        <begin position="21"/>
        <end position="44"/>
    </location>
</feature>
<comment type="subcellular location">
    <subcellularLocation>
        <location evidence="1">Membrane</location>
    </subcellularLocation>
</comment>
<reference evidence="7" key="1">
    <citation type="submission" date="2009-07" db="EMBL/GenBank/DDBJ databases">
        <authorList>
            <consortium name="US DOE Joint Genome Institute (JGI-PGF)"/>
            <person name="Lucas S."/>
            <person name="Copeland A."/>
            <person name="Lapidus A."/>
            <person name="Glavina del Rio T."/>
            <person name="Tice H."/>
            <person name="Bruce D."/>
            <person name="Goodwin L."/>
            <person name="Pitluck S."/>
            <person name="Larimer F."/>
            <person name="Land M.L."/>
            <person name="Mouttaki H."/>
            <person name="He Z."/>
            <person name="Zhou J."/>
            <person name="Hemme C.L."/>
        </authorList>
    </citation>
    <scope>NUCLEOTIDE SEQUENCE [LARGE SCALE GENOMIC DNA]</scope>
    <source>
        <strain evidence="7">DSM 2782</strain>
    </source>
</reference>
<dbReference type="SUPFAM" id="SSF158472">
    <property type="entry name" value="HAMP domain-like"/>
    <property type="match status" value="1"/>
</dbReference>
<dbReference type="eggNOG" id="COG2972">
    <property type="taxonomic scope" value="Bacteria"/>
</dbReference>
<dbReference type="Pfam" id="PF06580">
    <property type="entry name" value="His_kinase"/>
    <property type="match status" value="1"/>
</dbReference>
<evidence type="ECO:0000313" key="8">
    <source>
        <dbReference type="Proteomes" id="UP000003860"/>
    </source>
</evidence>
<keyword evidence="4 7" id="KW-0418">Kinase</keyword>
<evidence type="ECO:0000256" key="1">
    <source>
        <dbReference type="ARBA" id="ARBA00004370"/>
    </source>
</evidence>
<dbReference type="Proteomes" id="UP000003860">
    <property type="component" value="Unassembled WGS sequence"/>
</dbReference>
<organism evidence="7 8">
    <name type="scientific">Ruminiclostridium papyrosolvens DSM 2782</name>
    <dbReference type="NCBI Taxonomy" id="588581"/>
    <lineage>
        <taxon>Bacteria</taxon>
        <taxon>Bacillati</taxon>
        <taxon>Bacillota</taxon>
        <taxon>Clostridia</taxon>
        <taxon>Eubacteriales</taxon>
        <taxon>Oscillospiraceae</taxon>
        <taxon>Ruminiclostridium</taxon>
    </lineage>
</organism>
<dbReference type="RefSeq" id="WP_004617273.1">
    <property type="nucleotide sequence ID" value="NZ_ACXX02000002.1"/>
</dbReference>
<dbReference type="PANTHER" id="PTHR34220">
    <property type="entry name" value="SENSOR HISTIDINE KINASE YPDA"/>
    <property type="match status" value="1"/>
</dbReference>
<dbReference type="InterPro" id="IPR036890">
    <property type="entry name" value="HATPase_C_sf"/>
</dbReference>
<name>F1T9E0_9FIRM</name>
<keyword evidence="3" id="KW-0808">Transferase</keyword>
<comment type="caution">
    <text evidence="7">The sequence shown here is derived from an EMBL/GenBank/DDBJ whole genome shotgun (WGS) entry which is preliminary data.</text>
</comment>
<keyword evidence="2" id="KW-0597">Phosphoprotein</keyword>
<sequence>MRKKYFNHLITLLKDISIKNKIFIFYIIILGISLSIFTLLTISISNKAITEKAKKNAERELTLIDKNLMNLTRNFEDYVRILSTENRLQNQLEFVRSNSLNSIENIDVEKTLKEVISNIVEPNTKMVAASIMSSKNILFDIGYADKSSVYSQFNNPMINKVIETKRPVWTNLFKLKYRYGSDENVFAIAKSIIGRNTGSRLGIAILYIKETDIASIYLDNILNESDKFFILDSKNNIISTQDKCDLYQKFDENKYLGRYKLNKLSNNGSLVSNIDGRQVLVTLHKFDKLDWKIISTTPMDEITSENKGITRLIIIIGVACLVFAFVASYLLSYTISKPILKLVKIMKEIKQGNLGLRADFNANDEIGMLGDGFNSLMDRINKLLEQIYTEQRLKRESEFRLLQSQIKPHFLYNTIETIISFIKLDLKENAIMSAKYLAGFYRISLSKGNDIITINDEMLLINNYLSIQKLRYVEYMDYQLQFDEEILRYQIPKLTLQPLVENSIYHGLKQKEDKGTLVIKGYKYKDCINIDVYDDGIGMTQDKIESILRGSSENNKSPDFGVSSVDSRLKLLYGKEYGLKIESLVGQYTKVTVRLPATEL</sequence>
<dbReference type="InterPro" id="IPR003660">
    <property type="entry name" value="HAMP_dom"/>
</dbReference>
<dbReference type="PANTHER" id="PTHR34220:SF7">
    <property type="entry name" value="SENSOR HISTIDINE KINASE YPDA"/>
    <property type="match status" value="1"/>
</dbReference>
<feature type="domain" description="HAMP" evidence="6">
    <location>
        <begin position="333"/>
        <end position="385"/>
    </location>
</feature>
<dbReference type="CDD" id="cd06225">
    <property type="entry name" value="HAMP"/>
    <property type="match status" value="1"/>
</dbReference>